<protein>
    <recommendedName>
        <fullName evidence="11">Alpha-1,4 glucan phosphorylase</fullName>
        <ecNumber evidence="11">2.4.1.1</ecNumber>
    </recommendedName>
</protein>
<feature type="region of interest" description="Disordered" evidence="12">
    <location>
        <begin position="889"/>
        <end position="944"/>
    </location>
</feature>
<comment type="similarity">
    <text evidence="3 11">Belongs to the glycogen phosphorylase family.</text>
</comment>
<dbReference type="InterPro" id="IPR000811">
    <property type="entry name" value="Glyco_trans_35"/>
</dbReference>
<dbReference type="InterPro" id="IPR011833">
    <property type="entry name" value="Glycg_phsphrylas"/>
</dbReference>
<dbReference type="SMR" id="A2DSX4"/>
<evidence type="ECO:0000256" key="5">
    <source>
        <dbReference type="ARBA" id="ARBA00022600"/>
    </source>
</evidence>
<evidence type="ECO:0000256" key="4">
    <source>
        <dbReference type="ARBA" id="ARBA00022533"/>
    </source>
</evidence>
<keyword evidence="5" id="KW-0321">Glycogen metabolism</keyword>
<feature type="compositionally biased region" description="Acidic residues" evidence="12">
    <location>
        <begin position="935"/>
        <end position="944"/>
    </location>
</feature>
<dbReference type="OrthoDB" id="9215500at2759"/>
<reference evidence="13" key="1">
    <citation type="submission" date="2006-10" db="EMBL/GenBank/DDBJ databases">
        <authorList>
            <person name="Amadeo P."/>
            <person name="Zhao Q."/>
            <person name="Wortman J."/>
            <person name="Fraser-Liggett C."/>
            <person name="Carlton J."/>
        </authorList>
    </citation>
    <scope>NUCLEOTIDE SEQUENCE</scope>
    <source>
        <strain evidence="13">G3</strain>
    </source>
</reference>
<keyword evidence="6 11" id="KW-0328">Glycosyltransferase</keyword>
<evidence type="ECO:0000256" key="8">
    <source>
        <dbReference type="ARBA" id="ARBA00022898"/>
    </source>
</evidence>
<dbReference type="AlphaFoldDB" id="A2DSX4"/>
<dbReference type="GO" id="GO:0008184">
    <property type="term" value="F:glycogen phosphorylase activity"/>
    <property type="evidence" value="ECO:0000318"/>
    <property type="project" value="GO_Central"/>
</dbReference>
<dbReference type="VEuPathDB" id="TrichDB:TVAGG3_1041550"/>
<dbReference type="PANTHER" id="PTHR11468">
    <property type="entry name" value="GLYCOGEN PHOSPHORYLASE"/>
    <property type="match status" value="1"/>
</dbReference>
<evidence type="ECO:0000256" key="10">
    <source>
        <dbReference type="PIRSR" id="PIRSR000460-1"/>
    </source>
</evidence>
<dbReference type="EMBL" id="DS113241">
    <property type="protein sequence ID" value="EAY16523.1"/>
    <property type="molecule type" value="Genomic_DNA"/>
</dbReference>
<evidence type="ECO:0000256" key="6">
    <source>
        <dbReference type="ARBA" id="ARBA00022676"/>
    </source>
</evidence>
<dbReference type="VEuPathDB" id="TrichDB:TVAG_348330"/>
<dbReference type="RefSeq" id="XP_001328746.1">
    <property type="nucleotide sequence ID" value="XM_001328711.1"/>
</dbReference>
<feature type="compositionally biased region" description="Polar residues" evidence="12">
    <location>
        <begin position="897"/>
        <end position="917"/>
    </location>
</feature>
<reference evidence="13" key="2">
    <citation type="journal article" date="2007" name="Science">
        <title>Draft genome sequence of the sexually transmitted pathogen Trichomonas vaginalis.</title>
        <authorList>
            <person name="Carlton J.M."/>
            <person name="Hirt R.P."/>
            <person name="Silva J.C."/>
            <person name="Delcher A.L."/>
            <person name="Schatz M."/>
            <person name="Zhao Q."/>
            <person name="Wortman J.R."/>
            <person name="Bidwell S.L."/>
            <person name="Alsmark U.C.M."/>
            <person name="Besteiro S."/>
            <person name="Sicheritz-Ponten T."/>
            <person name="Noel C.J."/>
            <person name="Dacks J.B."/>
            <person name="Foster P.G."/>
            <person name="Simillion C."/>
            <person name="Van de Peer Y."/>
            <person name="Miranda-Saavedra D."/>
            <person name="Barton G.J."/>
            <person name="Westrop G.D."/>
            <person name="Mueller S."/>
            <person name="Dessi D."/>
            <person name="Fiori P.L."/>
            <person name="Ren Q."/>
            <person name="Paulsen I."/>
            <person name="Zhang H."/>
            <person name="Bastida-Corcuera F.D."/>
            <person name="Simoes-Barbosa A."/>
            <person name="Brown M.T."/>
            <person name="Hayes R.D."/>
            <person name="Mukherjee M."/>
            <person name="Okumura C.Y."/>
            <person name="Schneider R."/>
            <person name="Smith A.J."/>
            <person name="Vanacova S."/>
            <person name="Villalvazo M."/>
            <person name="Haas B.J."/>
            <person name="Pertea M."/>
            <person name="Feldblyum T.V."/>
            <person name="Utterback T.R."/>
            <person name="Shu C.L."/>
            <person name="Osoegawa K."/>
            <person name="de Jong P.J."/>
            <person name="Hrdy I."/>
            <person name="Horvathova L."/>
            <person name="Zubacova Z."/>
            <person name="Dolezal P."/>
            <person name="Malik S.B."/>
            <person name="Logsdon J.M. Jr."/>
            <person name="Henze K."/>
            <person name="Gupta A."/>
            <person name="Wang C.C."/>
            <person name="Dunne R.L."/>
            <person name="Upcroft J.A."/>
            <person name="Upcroft P."/>
            <person name="White O."/>
            <person name="Salzberg S.L."/>
            <person name="Tang P."/>
            <person name="Chiu C.-H."/>
            <person name="Lee Y.-S."/>
            <person name="Embley T.M."/>
            <person name="Coombs G.H."/>
            <person name="Mottram J.C."/>
            <person name="Tachezy J."/>
            <person name="Fraser-Liggett C.M."/>
            <person name="Johnson P.J."/>
        </authorList>
    </citation>
    <scope>NUCLEOTIDE SEQUENCE [LARGE SCALE GENOMIC DNA]</scope>
    <source>
        <strain evidence="13">G3</strain>
    </source>
</reference>
<dbReference type="PANTHER" id="PTHR11468:SF3">
    <property type="entry name" value="GLYCOGEN PHOSPHORYLASE, LIVER FORM"/>
    <property type="match status" value="1"/>
</dbReference>
<accession>A2DSX4</accession>
<evidence type="ECO:0000313" key="13">
    <source>
        <dbReference type="EMBL" id="EAY16523.1"/>
    </source>
</evidence>
<keyword evidence="8 10" id="KW-0663">Pyridoxal phosphate</keyword>
<dbReference type="FunFam" id="3.40.50.2000:FF:000003">
    <property type="entry name" value="Alpha-1,4 glucan phosphorylase"/>
    <property type="match status" value="1"/>
</dbReference>
<gene>
    <name evidence="13" type="ORF">TVAG_348330</name>
</gene>
<dbReference type="Pfam" id="PF00343">
    <property type="entry name" value="Phosphorylase"/>
    <property type="match status" value="1"/>
</dbReference>
<name>A2DSX4_TRIV3</name>
<proteinExistence type="inferred from homology"/>
<dbReference type="GO" id="GO:0005980">
    <property type="term" value="P:glycogen catabolic process"/>
    <property type="evidence" value="ECO:0000318"/>
    <property type="project" value="GO_Central"/>
</dbReference>
<evidence type="ECO:0000256" key="7">
    <source>
        <dbReference type="ARBA" id="ARBA00022679"/>
    </source>
</evidence>
<evidence type="ECO:0000313" key="14">
    <source>
        <dbReference type="Proteomes" id="UP000001542"/>
    </source>
</evidence>
<evidence type="ECO:0000256" key="11">
    <source>
        <dbReference type="RuleBase" id="RU000587"/>
    </source>
</evidence>
<sequence>MSKQAQKLHPTIRPFYPDAKPIPTEAKNASLNTLSHKVQESQGEDLEQARHNLLWKLMGEYIPAEKDSVQLSFVNHMEYTLARSRFNLDAFSSYLAVSYSVRDRLIELFNDTQEYFISSKAKQVYYVSAEFLVGRFLRNALLNLELEDLYRKSLAELDVSLDQIYNEEYDPGLGNGGLGRLAACFMDSLATLNLPGWGYGLMYSFGMFKQIIGADGSQLEIPDYWLNFGDPWRIQKPTVCHQVHFYGRCENGVWKPSLTINAVANDFLIPGFGTDNTLALRLWSSKPTVELDEEKFRGGDYFQAITMKQRCENLTSVLYPNDNTYEGKEMRLMQEYFMSSASLQDIIRRLKTHQKQDIRQLPKYAAIQLNDTHPTVMVAECLRILMDEEDMGLLEALEITRKVFSYTCHTLMPEALEKWDVPMFQNMLPRHLEIIYQLNQYYLDDVRAKYHVTDDVIRNLSIIEESNPKKVRMANLAVIGSHMVNGVAAIHSELMKIYVFKDFAQLEPKKFINKTNGVTIRRWLHHCNPGLSQIINRVVGDEKWALNAEGLTALTKKQDDPNFIAEWEAVKLANKQHLAELVKKTTGVELNPEKQLFDIQVKRIHEYKRQQLNIFSIIYRYLNILEMTPAERAKLVPRAMIFGGKAAPGYYAAKKLIKLINNVAKVVNADKNIGDLLKVVYIPNYNVSAAEIIIPGTDVCEQISTAGTEASGTSNMKFAFNGGLIIGTHDGANIEIGDAIGNENVFFFGEVAENVDTYRAAAEHPIPAGLRRVFDTIRTGLFGDVNEYECLIYPVEHGDNYLVAKDFEDYLDAQRRCDEAYKNKEEWTKMSIASTANMARFSSDRTITEYANEVWGIHECKLPVVEPIEASGVQQMGVGSIGGSLRRHQSAAFAEQAPSSNGPTLSKGTYGSLSRKSQIPVPAAQPVQDSKNDDHDGEIEIDYN</sequence>
<keyword evidence="14" id="KW-1185">Reference proteome</keyword>
<keyword evidence="7 11" id="KW-0808">Transferase</keyword>
<keyword evidence="4" id="KW-0021">Allosteric enzyme</keyword>
<dbReference type="eggNOG" id="KOG2099">
    <property type="taxonomic scope" value="Eukaryota"/>
</dbReference>
<evidence type="ECO:0000256" key="12">
    <source>
        <dbReference type="SAM" id="MobiDB-lite"/>
    </source>
</evidence>
<dbReference type="InParanoid" id="A2DSX4"/>
<comment type="catalytic activity">
    <reaction evidence="1 11">
        <text>[(1-&gt;4)-alpha-D-glucosyl](n) + phosphate = [(1-&gt;4)-alpha-D-glucosyl](n-1) + alpha-D-glucose 1-phosphate</text>
        <dbReference type="Rhea" id="RHEA:41732"/>
        <dbReference type="Rhea" id="RHEA-COMP:9584"/>
        <dbReference type="Rhea" id="RHEA-COMP:9586"/>
        <dbReference type="ChEBI" id="CHEBI:15444"/>
        <dbReference type="ChEBI" id="CHEBI:43474"/>
        <dbReference type="ChEBI" id="CHEBI:58601"/>
        <dbReference type="EC" id="2.4.1.1"/>
    </reaction>
</comment>
<dbReference type="GO" id="GO:0030170">
    <property type="term" value="F:pyridoxal phosphate binding"/>
    <property type="evidence" value="ECO:0000318"/>
    <property type="project" value="GO_Central"/>
</dbReference>
<dbReference type="CDD" id="cd04300">
    <property type="entry name" value="GT35_Glycogen_Phosphorylase"/>
    <property type="match status" value="1"/>
</dbReference>
<evidence type="ECO:0000256" key="2">
    <source>
        <dbReference type="ARBA" id="ARBA00001933"/>
    </source>
</evidence>
<dbReference type="KEGG" id="tva:4774533"/>
<organism evidence="13 14">
    <name type="scientific">Trichomonas vaginalis (strain ATCC PRA-98 / G3)</name>
    <dbReference type="NCBI Taxonomy" id="412133"/>
    <lineage>
        <taxon>Eukaryota</taxon>
        <taxon>Metamonada</taxon>
        <taxon>Parabasalia</taxon>
        <taxon>Trichomonadida</taxon>
        <taxon>Trichomonadidae</taxon>
        <taxon>Trichomonas</taxon>
    </lineage>
</organism>
<dbReference type="STRING" id="5722.A2DSX4"/>
<dbReference type="PIRSF" id="PIRSF000460">
    <property type="entry name" value="Pprylas_GlgP"/>
    <property type="match status" value="1"/>
</dbReference>
<dbReference type="NCBIfam" id="TIGR02093">
    <property type="entry name" value="P_ylase"/>
    <property type="match status" value="1"/>
</dbReference>
<evidence type="ECO:0000256" key="1">
    <source>
        <dbReference type="ARBA" id="ARBA00001275"/>
    </source>
</evidence>
<comment type="function">
    <text evidence="11">Allosteric enzyme that catalyzes the rate-limiting step in glycogen catabolism, the phosphorolytic cleavage of glycogen to produce glucose-1-phosphate, and plays a central role in maintaining cellular and organismal glucose homeostasis.</text>
</comment>
<dbReference type="FunFam" id="3.40.50.2000:FF:000034">
    <property type="entry name" value="Alpha-1,4 glucan phosphorylase"/>
    <property type="match status" value="1"/>
</dbReference>
<comment type="cofactor">
    <cofactor evidence="2 11">
        <name>pyridoxal 5'-phosphate</name>
        <dbReference type="ChEBI" id="CHEBI:597326"/>
    </cofactor>
</comment>
<feature type="modified residue" description="N6-(pyridoxal phosphate)lysine" evidence="10">
    <location>
        <position position="717"/>
    </location>
</feature>
<dbReference type="GO" id="GO:0005737">
    <property type="term" value="C:cytoplasm"/>
    <property type="evidence" value="ECO:0000318"/>
    <property type="project" value="GO_Central"/>
</dbReference>
<dbReference type="OMA" id="HCACSVA"/>
<dbReference type="EC" id="2.4.1.1" evidence="11"/>
<feature type="region of interest" description="Disordered" evidence="12">
    <location>
        <begin position="1"/>
        <end position="21"/>
    </location>
</feature>
<evidence type="ECO:0000256" key="3">
    <source>
        <dbReference type="ARBA" id="ARBA00006047"/>
    </source>
</evidence>
<dbReference type="Proteomes" id="UP000001542">
    <property type="component" value="Unassembled WGS sequence"/>
</dbReference>
<evidence type="ECO:0000256" key="9">
    <source>
        <dbReference type="ARBA" id="ARBA00023277"/>
    </source>
</evidence>
<dbReference type="SUPFAM" id="SSF53756">
    <property type="entry name" value="UDP-Glycosyltransferase/glycogen phosphorylase"/>
    <property type="match status" value="1"/>
</dbReference>
<dbReference type="Gene3D" id="3.40.50.2000">
    <property type="entry name" value="Glycogen Phosphorylase B"/>
    <property type="match status" value="2"/>
</dbReference>
<keyword evidence="9 11" id="KW-0119">Carbohydrate metabolism</keyword>